<reference evidence="8 9" key="1">
    <citation type="submission" date="2018-11" db="EMBL/GenBank/DDBJ databases">
        <title>Micromonospora sp. PPF5-17, a new actinomycetes isolated from a hot spring soil.</title>
        <authorList>
            <person name="Thawai C."/>
        </authorList>
    </citation>
    <scope>NUCLEOTIDE SEQUENCE [LARGE SCALE GENOMIC DNA]</scope>
    <source>
        <strain evidence="8 9">PPF5-17</strain>
    </source>
</reference>
<dbReference type="InterPro" id="IPR003368">
    <property type="entry name" value="POMP_repeat"/>
</dbReference>
<accession>A0ABX9W7V2</accession>
<evidence type="ECO:0000256" key="7">
    <source>
        <dbReference type="ARBA" id="ARBA00023237"/>
    </source>
</evidence>
<evidence type="ECO:0000256" key="1">
    <source>
        <dbReference type="ARBA" id="ARBA00004196"/>
    </source>
</evidence>
<evidence type="ECO:0000313" key="9">
    <source>
        <dbReference type="Proteomes" id="UP000280698"/>
    </source>
</evidence>
<keyword evidence="6" id="KW-0472">Membrane</keyword>
<dbReference type="Proteomes" id="UP000280698">
    <property type="component" value="Unassembled WGS sequence"/>
</dbReference>
<dbReference type="InterPro" id="IPR011050">
    <property type="entry name" value="Pectin_lyase_fold/virulence"/>
</dbReference>
<evidence type="ECO:0000256" key="6">
    <source>
        <dbReference type="ARBA" id="ARBA00023136"/>
    </source>
</evidence>
<name>A0ABX9W7V2_9ACTN</name>
<evidence type="ECO:0000256" key="5">
    <source>
        <dbReference type="ARBA" id="ARBA00022729"/>
    </source>
</evidence>
<keyword evidence="4" id="KW-0964">Secreted</keyword>
<keyword evidence="7" id="KW-0998">Cell outer membrane</keyword>
<dbReference type="PANTHER" id="PTHR11319">
    <property type="entry name" value="G PROTEIN-COUPLED RECEPTOR-RELATED"/>
    <property type="match status" value="1"/>
</dbReference>
<comment type="caution">
    <text evidence="8">The sequence shown here is derived from an EMBL/GenBank/DDBJ whole genome shotgun (WGS) entry which is preliminary data.</text>
</comment>
<keyword evidence="5" id="KW-0732">Signal</keyword>
<organism evidence="8 9">
    <name type="scientific">Micromonospora solifontis</name>
    <dbReference type="NCBI Taxonomy" id="2487138"/>
    <lineage>
        <taxon>Bacteria</taxon>
        <taxon>Bacillati</taxon>
        <taxon>Actinomycetota</taxon>
        <taxon>Actinomycetes</taxon>
        <taxon>Micromonosporales</taxon>
        <taxon>Micromonosporaceae</taxon>
        <taxon>Micromonospora</taxon>
    </lineage>
</organism>
<dbReference type="NCBIfam" id="TIGR01376">
    <property type="entry name" value="POMP_repeat"/>
    <property type="match status" value="1"/>
</dbReference>
<dbReference type="SUPFAM" id="SSF51126">
    <property type="entry name" value="Pectin lyase-like"/>
    <property type="match status" value="1"/>
</dbReference>
<protein>
    <recommendedName>
        <fullName evidence="10">Polymorphic outer membrane protein repeat-containing protein</fullName>
    </recommendedName>
</protein>
<dbReference type="EMBL" id="RJLN01000205">
    <property type="protein sequence ID" value="RNL82505.1"/>
    <property type="molecule type" value="Genomic_DNA"/>
</dbReference>
<dbReference type="PANTHER" id="PTHR11319:SF35">
    <property type="entry name" value="OUTER MEMBRANE PROTEIN PMPC-RELATED"/>
    <property type="match status" value="1"/>
</dbReference>
<evidence type="ECO:0000256" key="2">
    <source>
        <dbReference type="ARBA" id="ARBA00004442"/>
    </source>
</evidence>
<dbReference type="Pfam" id="PF02415">
    <property type="entry name" value="Chlam_PMP"/>
    <property type="match status" value="1"/>
</dbReference>
<comment type="subcellular location">
    <subcellularLocation>
        <location evidence="1">Cell envelope</location>
    </subcellularLocation>
    <subcellularLocation>
        <location evidence="2">Cell outer membrane</location>
    </subcellularLocation>
    <subcellularLocation>
        <location evidence="3">Secreted</location>
    </subcellularLocation>
</comment>
<evidence type="ECO:0000313" key="8">
    <source>
        <dbReference type="EMBL" id="RNL82505.1"/>
    </source>
</evidence>
<evidence type="ECO:0008006" key="10">
    <source>
        <dbReference type="Google" id="ProtNLM"/>
    </source>
</evidence>
<proteinExistence type="predicted"/>
<evidence type="ECO:0000256" key="3">
    <source>
        <dbReference type="ARBA" id="ARBA00004613"/>
    </source>
</evidence>
<feature type="non-terminal residue" evidence="8">
    <location>
        <position position="1"/>
    </location>
</feature>
<gene>
    <name evidence="8" type="ORF">EFE23_27875</name>
</gene>
<sequence length="230" mass="23925">GRDEAGTVEIVKSAIVDNRAGENGGGVFSSGGFVKIALSVVKGNTACDSGGGIYARNTDLDLKKVAVVKNHADKDGGGIVNTGGHKKVDLVPQDGREQEATATIADSTIAENTAGHFGGGIFNGEEGLYKVEEGYQEWIEGDGDNARLTLRDTEIKANTAENGGGIFNNEGTVTLTKTRVTKNTATDSSKGHRVAGGILNHKGKVRLDDESTVTNNDPTNCAGTVKDCFN</sequence>
<evidence type="ECO:0000256" key="4">
    <source>
        <dbReference type="ARBA" id="ARBA00022525"/>
    </source>
</evidence>
<keyword evidence="9" id="KW-1185">Reference proteome</keyword>